<feature type="transmembrane region" description="Helical" evidence="1">
    <location>
        <begin position="267"/>
        <end position="290"/>
    </location>
</feature>
<evidence type="ECO:0000313" key="3">
    <source>
        <dbReference type="Proteomes" id="UP001596145"/>
    </source>
</evidence>
<evidence type="ECO:0000256" key="1">
    <source>
        <dbReference type="SAM" id="Phobius"/>
    </source>
</evidence>
<sequence>MFIGHALLAFALAALLADRLGWSADRALAIGAVAGAFAALPDVDMAYAAVAIDLGSLSAESLARPSTLWDATREVHRALTHSLVVSVLAGGAFGLWAIAWDRRRSVRAIGSVLSVAVLAALVAVASAQNGMLGLVVLGTFVIGGLAIATLARLRTDLSGRAVAAAAVFGLLSHPWGDLVTGEPPKLFYPFAVRLLDGRVLLHGDPTVHLLGAFALELAAIWLAAVAVATVTGRSWRKAIDPRAAAGLAYGVAAVLMTPPTLEVSYHFVFSILAVGVVCGGLSLTPGSTGWRRWAVGWRSRMAGRRRWTPGIPNSRGVISGFSLPGRDELRRRITVPPSALALTFTALAGVTAALVGYAAVYVVADFL</sequence>
<dbReference type="RefSeq" id="WP_162498069.1">
    <property type="nucleotide sequence ID" value="NZ_JBHSKV010000014.1"/>
</dbReference>
<name>A0ABD5QSN3_9EURY</name>
<reference evidence="2 3" key="1">
    <citation type="journal article" date="2019" name="Int. J. Syst. Evol. Microbiol.">
        <title>The Global Catalogue of Microorganisms (GCM) 10K type strain sequencing project: providing services to taxonomists for standard genome sequencing and annotation.</title>
        <authorList>
            <consortium name="The Broad Institute Genomics Platform"/>
            <consortium name="The Broad Institute Genome Sequencing Center for Infectious Disease"/>
            <person name="Wu L."/>
            <person name="Ma J."/>
        </authorList>
    </citation>
    <scope>NUCLEOTIDE SEQUENCE [LARGE SCALE GENOMIC DNA]</scope>
    <source>
        <strain evidence="2 3">CGMCC 1.16026</strain>
    </source>
</reference>
<keyword evidence="2" id="KW-0378">Hydrolase</keyword>
<gene>
    <name evidence="2" type="ORF">ACFPJA_10365</name>
</gene>
<dbReference type="InterPro" id="IPR007404">
    <property type="entry name" value="YdjM-like"/>
</dbReference>
<protein>
    <submittedName>
        <fullName evidence="2">Metal-dependent hydrolase</fullName>
    </submittedName>
</protein>
<keyword evidence="3" id="KW-1185">Reference proteome</keyword>
<feature type="transmembrane region" description="Helical" evidence="1">
    <location>
        <begin position="209"/>
        <end position="231"/>
    </location>
</feature>
<keyword evidence="1" id="KW-1133">Transmembrane helix</keyword>
<proteinExistence type="predicted"/>
<feature type="transmembrane region" description="Helical" evidence="1">
    <location>
        <begin position="131"/>
        <end position="150"/>
    </location>
</feature>
<feature type="transmembrane region" description="Helical" evidence="1">
    <location>
        <begin position="78"/>
        <end position="99"/>
    </location>
</feature>
<dbReference type="Proteomes" id="UP001596145">
    <property type="component" value="Unassembled WGS sequence"/>
</dbReference>
<feature type="transmembrane region" description="Helical" evidence="1">
    <location>
        <begin position="106"/>
        <end position="125"/>
    </location>
</feature>
<evidence type="ECO:0000313" key="2">
    <source>
        <dbReference type="EMBL" id="MFC5135116.1"/>
    </source>
</evidence>
<dbReference type="GO" id="GO:0016787">
    <property type="term" value="F:hydrolase activity"/>
    <property type="evidence" value="ECO:0007669"/>
    <property type="project" value="UniProtKB-KW"/>
</dbReference>
<accession>A0ABD5QSN3</accession>
<dbReference type="EMBL" id="JBHSKV010000014">
    <property type="protein sequence ID" value="MFC5135116.1"/>
    <property type="molecule type" value="Genomic_DNA"/>
</dbReference>
<feature type="transmembrane region" description="Helical" evidence="1">
    <location>
        <begin position="157"/>
        <end position="176"/>
    </location>
</feature>
<comment type="caution">
    <text evidence="2">The sequence shown here is derived from an EMBL/GenBank/DDBJ whole genome shotgun (WGS) entry which is preliminary data.</text>
</comment>
<keyword evidence="1" id="KW-0472">Membrane</keyword>
<dbReference type="AlphaFoldDB" id="A0ABD5QSN3"/>
<feature type="transmembrane region" description="Helical" evidence="1">
    <location>
        <begin position="339"/>
        <end position="364"/>
    </location>
</feature>
<keyword evidence="1" id="KW-0812">Transmembrane</keyword>
<organism evidence="2 3">
    <name type="scientific">Halorubrum glutamatedens</name>
    <dbReference type="NCBI Taxonomy" id="2707018"/>
    <lineage>
        <taxon>Archaea</taxon>
        <taxon>Methanobacteriati</taxon>
        <taxon>Methanobacteriota</taxon>
        <taxon>Stenosarchaea group</taxon>
        <taxon>Halobacteria</taxon>
        <taxon>Halobacteriales</taxon>
        <taxon>Haloferacaceae</taxon>
        <taxon>Halorubrum</taxon>
    </lineage>
</organism>
<feature type="transmembrane region" description="Helical" evidence="1">
    <location>
        <begin position="243"/>
        <end position="261"/>
    </location>
</feature>
<dbReference type="Pfam" id="PF04307">
    <property type="entry name" value="YdjM"/>
    <property type="match status" value="1"/>
</dbReference>